<dbReference type="RefSeq" id="YP_009274296.1">
    <property type="nucleotide sequence ID" value="NC_030915.1"/>
</dbReference>
<keyword evidence="1" id="KW-0812">Transmembrane</keyword>
<evidence type="ECO:0000313" key="2">
    <source>
        <dbReference type="EMBL" id="ANA87416.1"/>
    </source>
</evidence>
<dbReference type="Proteomes" id="UP000204112">
    <property type="component" value="Segment"/>
</dbReference>
<protein>
    <submittedName>
        <fullName evidence="2">Uncharacterized protein</fullName>
    </submittedName>
</protein>
<keyword evidence="3" id="KW-1185">Reference proteome</keyword>
<feature type="transmembrane region" description="Helical" evidence="1">
    <location>
        <begin position="6"/>
        <end position="29"/>
    </location>
</feature>
<dbReference type="EMBL" id="KU998253">
    <property type="protein sequence ID" value="ANA87416.1"/>
    <property type="molecule type" value="Genomic_DNA"/>
</dbReference>
<accession>A0A160DGZ7</accession>
<name>A0A160DGZ7_9CAUD</name>
<keyword evidence="1" id="KW-1133">Transmembrane helix</keyword>
<organism evidence="2 3">
    <name type="scientific">Gordonia phage Orchid</name>
    <dbReference type="NCBI Taxonomy" id="1838075"/>
    <lineage>
        <taxon>Viruses</taxon>
        <taxon>Duplodnaviria</taxon>
        <taxon>Heunggongvirae</taxon>
        <taxon>Uroviricota</taxon>
        <taxon>Caudoviricetes</taxon>
        <taxon>Orchidvirus</taxon>
        <taxon>Orchidvirus orchid</taxon>
    </lineage>
</organism>
<proteinExistence type="predicted"/>
<sequence length="45" mass="5141">MNTFLAITICAIYGFIVGLLCVGPILWAMHCEDKLKEKRRNDNTK</sequence>
<reference evidence="3" key="1">
    <citation type="submission" date="2016-03" db="EMBL/GenBank/DDBJ databases">
        <authorList>
            <person name="Ploux O."/>
        </authorList>
    </citation>
    <scope>NUCLEOTIDE SEQUENCE [LARGE SCALE GENOMIC DNA]</scope>
</reference>
<dbReference type="KEGG" id="vg:28800412"/>
<evidence type="ECO:0000256" key="1">
    <source>
        <dbReference type="SAM" id="Phobius"/>
    </source>
</evidence>
<gene>
    <name evidence="2" type="primary">69</name>
    <name evidence="2" type="ORF">PBI_ORCHID_69</name>
</gene>
<dbReference type="OrthoDB" id="29006at10239"/>
<dbReference type="GeneID" id="28800412"/>
<keyword evidence="1" id="KW-0472">Membrane</keyword>
<evidence type="ECO:0000313" key="3">
    <source>
        <dbReference type="Proteomes" id="UP000204112"/>
    </source>
</evidence>